<organism evidence="2 3">
    <name type="scientific">Jejudonia soesokkakensis</name>
    <dbReference type="NCBI Taxonomy" id="1323432"/>
    <lineage>
        <taxon>Bacteria</taxon>
        <taxon>Pseudomonadati</taxon>
        <taxon>Bacteroidota</taxon>
        <taxon>Flavobacteriia</taxon>
        <taxon>Flavobacteriales</taxon>
        <taxon>Flavobacteriaceae</taxon>
        <taxon>Jejudonia</taxon>
    </lineage>
</organism>
<keyword evidence="1" id="KW-0472">Membrane</keyword>
<dbReference type="Pfam" id="PF13858">
    <property type="entry name" value="DUF4199"/>
    <property type="match status" value="1"/>
</dbReference>
<accession>A0ABW2MQL2</accession>
<protein>
    <submittedName>
        <fullName evidence="2">DUF4199 domain-containing protein</fullName>
    </submittedName>
</protein>
<dbReference type="EMBL" id="JBHTBN010000001">
    <property type="protein sequence ID" value="MFC7356412.1"/>
    <property type="molecule type" value="Genomic_DNA"/>
</dbReference>
<name>A0ABW2MQL2_9FLAO</name>
<keyword evidence="1" id="KW-1133">Transmembrane helix</keyword>
<keyword evidence="1" id="KW-0812">Transmembrane</keyword>
<feature type="transmembrane region" description="Helical" evidence="1">
    <location>
        <begin position="5"/>
        <end position="22"/>
    </location>
</feature>
<keyword evidence="3" id="KW-1185">Reference proteome</keyword>
<feature type="transmembrane region" description="Helical" evidence="1">
    <location>
        <begin position="28"/>
        <end position="49"/>
    </location>
</feature>
<dbReference type="InterPro" id="IPR025250">
    <property type="entry name" value="DUF4199"/>
</dbReference>
<gene>
    <name evidence="2" type="ORF">ACFQO1_01825</name>
</gene>
<evidence type="ECO:0000256" key="1">
    <source>
        <dbReference type="SAM" id="Phobius"/>
    </source>
</evidence>
<feature type="transmembrane region" description="Helical" evidence="1">
    <location>
        <begin position="70"/>
        <end position="91"/>
    </location>
</feature>
<evidence type="ECO:0000313" key="2">
    <source>
        <dbReference type="EMBL" id="MFC7356412.1"/>
    </source>
</evidence>
<feature type="transmembrane region" description="Helical" evidence="1">
    <location>
        <begin position="111"/>
        <end position="133"/>
    </location>
</feature>
<dbReference type="RefSeq" id="WP_380216125.1">
    <property type="nucleotide sequence ID" value="NZ_JBHTBN010000001.1"/>
</dbReference>
<sequence>MSKVYIRYGIVITVVLIAYFLLSKLVGLHHYPVFSALNGVIFGAGILMAMKKYKDHHRKFKYQKGFQVGLFTGGIATILFTVFMAVYMYQIDSEFSQSIIDSWKLNYESGTAMILASLVLMGFSTTLVLTLAFMQLLKESWNTPEGKKHEL</sequence>
<dbReference type="Proteomes" id="UP001596415">
    <property type="component" value="Unassembled WGS sequence"/>
</dbReference>
<proteinExistence type="predicted"/>
<reference evidence="3" key="1">
    <citation type="journal article" date="2019" name="Int. J. Syst. Evol. Microbiol.">
        <title>The Global Catalogue of Microorganisms (GCM) 10K type strain sequencing project: providing services to taxonomists for standard genome sequencing and annotation.</title>
        <authorList>
            <consortium name="The Broad Institute Genomics Platform"/>
            <consortium name="The Broad Institute Genome Sequencing Center for Infectious Disease"/>
            <person name="Wu L."/>
            <person name="Ma J."/>
        </authorList>
    </citation>
    <scope>NUCLEOTIDE SEQUENCE [LARGE SCALE GENOMIC DNA]</scope>
    <source>
        <strain evidence="3">CGMCC 1.16306</strain>
    </source>
</reference>
<comment type="caution">
    <text evidence="2">The sequence shown here is derived from an EMBL/GenBank/DDBJ whole genome shotgun (WGS) entry which is preliminary data.</text>
</comment>
<evidence type="ECO:0000313" key="3">
    <source>
        <dbReference type="Proteomes" id="UP001596415"/>
    </source>
</evidence>